<accession>A0ABT9YPR8</accession>
<dbReference type="Proteomes" id="UP001223079">
    <property type="component" value="Unassembled WGS sequence"/>
</dbReference>
<evidence type="ECO:0000259" key="2">
    <source>
        <dbReference type="Pfam" id="PF07501"/>
    </source>
</evidence>
<organism evidence="3 4">
    <name type="scientific">Streptococcus moroccensis</name>
    <dbReference type="NCBI Taxonomy" id="1451356"/>
    <lineage>
        <taxon>Bacteria</taxon>
        <taxon>Bacillati</taxon>
        <taxon>Bacillota</taxon>
        <taxon>Bacilli</taxon>
        <taxon>Lactobacillales</taxon>
        <taxon>Streptococcaceae</taxon>
        <taxon>Streptococcus</taxon>
    </lineage>
</organism>
<keyword evidence="1" id="KW-0732">Signal</keyword>
<keyword evidence="4" id="KW-1185">Reference proteome</keyword>
<gene>
    <name evidence="3" type="ORF">J2S23_000515</name>
</gene>
<dbReference type="RefSeq" id="WP_307121207.1">
    <property type="nucleotide sequence ID" value="NZ_JAUSTM010000004.1"/>
</dbReference>
<comment type="caution">
    <text evidence="3">The sequence shown here is derived from an EMBL/GenBank/DDBJ whole genome shotgun (WGS) entry which is preliminary data.</text>
</comment>
<sequence>MYHSIHFDDDKIVRVVSDGVIIWQQMTDELNGIRSTHFTFNAYNIYVRWLGDPASNDVVGKIKAIRINDETFDISDVRQVRVTAPDGYNQLWFAKTVPLFAFLNKHGYYLNHNVEIVTTDIYLLTDVAVPEPIENVVEWRPMSRTEVIKRSSETITRGDLTAEQSYTETGQDGQAQITWEAEYLNGNPTGRVRNEQRTVLSNPVNDKIYRGTKQAESTNEKVMALSFWYFKGMPLFFEETKGIPYRIDVDSDVYELTSSDYYFKYGFLALNERLDGIFAQKYGDGDRLFKVYYT</sequence>
<dbReference type="Pfam" id="PF07501">
    <property type="entry name" value="G5"/>
    <property type="match status" value="1"/>
</dbReference>
<name>A0ABT9YPR8_9STRE</name>
<evidence type="ECO:0000256" key="1">
    <source>
        <dbReference type="ARBA" id="ARBA00022729"/>
    </source>
</evidence>
<dbReference type="InterPro" id="IPR011098">
    <property type="entry name" value="G5_dom"/>
</dbReference>
<evidence type="ECO:0000313" key="4">
    <source>
        <dbReference type="Proteomes" id="UP001223079"/>
    </source>
</evidence>
<dbReference type="EMBL" id="JAUSTM010000004">
    <property type="protein sequence ID" value="MDQ0221978.1"/>
    <property type="molecule type" value="Genomic_DNA"/>
</dbReference>
<feature type="domain" description="G5" evidence="2">
    <location>
        <begin position="152"/>
        <end position="213"/>
    </location>
</feature>
<dbReference type="Gene3D" id="2.20.230.10">
    <property type="entry name" value="Resuscitation-promoting factor rpfb"/>
    <property type="match status" value="1"/>
</dbReference>
<evidence type="ECO:0000313" key="3">
    <source>
        <dbReference type="EMBL" id="MDQ0221978.1"/>
    </source>
</evidence>
<reference evidence="3 4" key="1">
    <citation type="submission" date="2023-07" db="EMBL/GenBank/DDBJ databases">
        <title>Genomic Encyclopedia of Type Strains, Phase IV (KMG-IV): sequencing the most valuable type-strain genomes for metagenomic binning, comparative biology and taxonomic classification.</title>
        <authorList>
            <person name="Goeker M."/>
        </authorList>
    </citation>
    <scope>NUCLEOTIDE SEQUENCE [LARGE SCALE GENOMIC DNA]</scope>
    <source>
        <strain evidence="3 4">DSM 105143</strain>
    </source>
</reference>
<proteinExistence type="predicted"/>
<protein>
    <recommendedName>
        <fullName evidence="2">G5 domain-containing protein</fullName>
    </recommendedName>
</protein>